<feature type="region of interest" description="Disordered" evidence="2">
    <location>
        <begin position="735"/>
        <end position="819"/>
    </location>
</feature>
<dbReference type="Gene3D" id="1.10.950.10">
    <property type="entry name" value="Villin headpiece domain"/>
    <property type="match status" value="1"/>
</dbReference>
<feature type="compositionally biased region" description="Low complexity" evidence="2">
    <location>
        <begin position="575"/>
        <end position="589"/>
    </location>
</feature>
<dbReference type="InterPro" id="IPR029006">
    <property type="entry name" value="ADF-H/Gelsolin-like_dom_sf"/>
</dbReference>
<name>A0A9N9TLP5_PHYSR</name>
<evidence type="ECO:0000256" key="1">
    <source>
        <dbReference type="ARBA" id="ARBA00008418"/>
    </source>
</evidence>
<feature type="compositionally biased region" description="Basic and acidic residues" evidence="2">
    <location>
        <begin position="778"/>
        <end position="804"/>
    </location>
</feature>
<feature type="compositionally biased region" description="Polar residues" evidence="2">
    <location>
        <begin position="37"/>
        <end position="59"/>
    </location>
</feature>
<feature type="region of interest" description="Disordered" evidence="2">
    <location>
        <begin position="427"/>
        <end position="458"/>
    </location>
</feature>
<feature type="compositionally biased region" description="Polar residues" evidence="2">
    <location>
        <begin position="964"/>
        <end position="978"/>
    </location>
</feature>
<dbReference type="Gene3D" id="3.40.20.10">
    <property type="entry name" value="Severin"/>
    <property type="match status" value="5"/>
</dbReference>
<dbReference type="SUPFAM" id="SSF55753">
    <property type="entry name" value="Actin depolymerizing proteins"/>
    <property type="match status" value="5"/>
</dbReference>
<feature type="region of interest" description="Disordered" evidence="2">
    <location>
        <begin position="645"/>
        <end position="668"/>
    </location>
</feature>
<feature type="compositionally biased region" description="Basic and acidic residues" evidence="2">
    <location>
        <begin position="1"/>
        <end position="24"/>
    </location>
</feature>
<gene>
    <name evidence="4" type="ORF">PHYEVI_LOCUS2672</name>
</gene>
<dbReference type="InterPro" id="IPR007122">
    <property type="entry name" value="Villin/Gelsolin"/>
</dbReference>
<protein>
    <recommendedName>
        <fullName evidence="3">HP domain-containing protein</fullName>
    </recommendedName>
</protein>
<dbReference type="Proteomes" id="UP001153712">
    <property type="component" value="Chromosome 12"/>
</dbReference>
<dbReference type="SUPFAM" id="SSF47050">
    <property type="entry name" value="VHP, Villin headpiece domain"/>
    <property type="match status" value="1"/>
</dbReference>
<evidence type="ECO:0000313" key="4">
    <source>
        <dbReference type="EMBL" id="CAG9856246.1"/>
    </source>
</evidence>
<dbReference type="GO" id="GO:0008154">
    <property type="term" value="P:actin polymerization or depolymerization"/>
    <property type="evidence" value="ECO:0007669"/>
    <property type="project" value="TreeGrafter"/>
</dbReference>
<keyword evidence="5" id="KW-1185">Reference proteome</keyword>
<dbReference type="GO" id="GO:0051015">
    <property type="term" value="F:actin filament binding"/>
    <property type="evidence" value="ECO:0007669"/>
    <property type="project" value="InterPro"/>
</dbReference>
<feature type="compositionally biased region" description="Basic and acidic residues" evidence="2">
    <location>
        <begin position="77"/>
        <end position="90"/>
    </location>
</feature>
<evidence type="ECO:0000313" key="5">
    <source>
        <dbReference type="Proteomes" id="UP001153712"/>
    </source>
</evidence>
<dbReference type="GO" id="GO:0015629">
    <property type="term" value="C:actin cytoskeleton"/>
    <property type="evidence" value="ECO:0007669"/>
    <property type="project" value="TreeGrafter"/>
</dbReference>
<proteinExistence type="inferred from homology"/>
<dbReference type="EMBL" id="OU900105">
    <property type="protein sequence ID" value="CAG9856246.1"/>
    <property type="molecule type" value="Genomic_DNA"/>
</dbReference>
<dbReference type="SMART" id="SM00153">
    <property type="entry name" value="VHP"/>
    <property type="match status" value="1"/>
</dbReference>
<evidence type="ECO:0000256" key="2">
    <source>
        <dbReference type="SAM" id="MobiDB-lite"/>
    </source>
</evidence>
<feature type="compositionally biased region" description="Low complexity" evidence="2">
    <location>
        <begin position="766"/>
        <end position="777"/>
    </location>
</feature>
<dbReference type="InterPro" id="IPR036886">
    <property type="entry name" value="Villin_headpiece_dom_sf"/>
</dbReference>
<feature type="compositionally biased region" description="Low complexity" evidence="2">
    <location>
        <begin position="140"/>
        <end position="152"/>
    </location>
</feature>
<dbReference type="GO" id="GO:0005546">
    <property type="term" value="F:phosphatidylinositol-4,5-bisphosphate binding"/>
    <property type="evidence" value="ECO:0007669"/>
    <property type="project" value="TreeGrafter"/>
</dbReference>
<feature type="region of interest" description="Disordered" evidence="2">
    <location>
        <begin position="952"/>
        <end position="978"/>
    </location>
</feature>
<dbReference type="PANTHER" id="PTHR11977">
    <property type="entry name" value="VILLIN"/>
    <property type="match status" value="1"/>
</dbReference>
<dbReference type="SMART" id="SM00262">
    <property type="entry name" value="GEL"/>
    <property type="match status" value="2"/>
</dbReference>
<dbReference type="PRINTS" id="PR00597">
    <property type="entry name" value="GELSOLIN"/>
</dbReference>
<dbReference type="GO" id="GO:0051014">
    <property type="term" value="P:actin filament severing"/>
    <property type="evidence" value="ECO:0007669"/>
    <property type="project" value="TreeGrafter"/>
</dbReference>
<sequence>MSENQETRLERIARYKQERRKQLDEQFASFKAPAKTTRPTNKDGNSSHSSDSPRPTITSKLRAAATSKSSANDSNECDTKAGSKRIERDKSNKRKSNLNRSLNSEEVPSSEGSTVGDVKIRRRRRRFFPAEVFETSGNEASTASLTPSSPTPKKIEPADNKYAAKYKPYKYKSTAKPNEPMRFSPKSSTSRSGASDDEKCKSVPARGEKKMESKPGQKSRSSKDKLCSILKKNSSDEIPVIVADASSAAVVGPVSILKRKASQDTKLEHHHSTNTPPVTFSPSVLEPSSDRRKQGILKKRRSLDESSVLRHRSCSPDKTAADSRSILKNQRRSSLEELRRTRSPDLHGILKHRQPNYDYDDHSLDSPQSILKRRSGGSGGGGGSPHVSIATAVILAAAGGAEMVLNSDGESVRPILKKKSSCEERAHCNDGAADAPPRPILKKKSSTDTEESSEERRRSILKLARSSLEFEALEIDAQSKDASEAEGEVAAHSVRPILKQTVGREESTRRLSFRSGTECDRWSRRSHTISSSDLEIESLKVKRRDEDGLGKPRPFSVSELVKSFEGGGSTGAVPKRNNNNKRAGNNRYKTQPVTFNELEASRNLVKTPQQFDDDRNDFEGRRDARSLLDFSSSLGRNAGQVKGFLASSMRSQRSPESVAGEKMSSDSAFQSLGDGLELEQIDESTRSSDADKNDEDNNPESCENVTNPTNRYQSRKYNSTTQLISRSITIEAIKTASKHSSKEESFLEDPSKTRSKSTDKDDEGISCNDSDSCSDSDATPKVRSLEDDEWTKKDREESRTKRCCDSSTSEGESSGGREIKSIFNSDYISKIRRTPAGGSSTTINQESFVDDSDLNAKSNRQYNMPQVIADITAKLQTSGESEWKKRLASRNNFNDELKLLKDDISSKKSQLDAALTNWKNRVEKSDAEKFSVAAKTDHSLVRVNLPSALETKSPHQKKFKLKQGSDSASTSPERNGSALIRSQSLSFSTKFNSTEYTKRIEDSSSTTKKSVTVLNPDDITMKKFFKTFDHVHHQADVSLADFDAVQRQSLLVIRKNVQVRKRKTASNNNPIKALASRSDISNEYTEILTGVAEREKKRLNIEKLAKNSDKALDALAGLASNEDFKSIALKKSSGQIFQAPWKDLMLLQIKGRRHVQTRLVEPIADSINEGDNYILITPSAYYTYTGAHSNVIEQSRMSDIVNHIAKTGDLGCKGKSLYALSAADKSSKHALDFWNHLGSDGVPEVAKAGHSNEDESYESSVLLTNMIYSLDGDELVPCDRHWGAAPRFEMLEDAAGVYVFDFGAEMYVWSGKNAAPARKRIALKVAKEMWSEGYDYSDCGFCPLGVASMLGDRRRDGESRMSGDRRPDWALFAKLTQHRETILFKEKFLDWPDFSRIIQFKTSENLDKANGSVDIRPCDVDEMLNKERTLPDLIVENVHMGRGDRYFDEETRRLFVYDTLNVTGWRIIEPSYEKLATKDLGTFYDGDSYIYRWDFRQTVRGRELNGNPSKHAAVGRDRCIFFYWQGCNSSIKEKGVAALLTVELDKENAPQIRVTQGAEPAAFLRLFAGKMTVQKGKRTEDDAKSRLFILRGEKDDEMYLMEVDLDVASLRSKSSFVLFDYNNDRAFIWHGAKSKSLKRKGVLRFTPESMKVVEMNEGSETEDFWNLLGEDRNLYHSLLDSNESFDHTIRMFNMCSLTGEFSASEILCPHRSEHSTPYPFVQSDLYSASQPALFLVDNDHELWLWQGYLPEPRHLEEDQMVSVRWQAERKAAMQTAVDYWKRKRPGERIKAYRTSAGSEPVAFTNLFPSWEVRTDIVELNKKSGRTGEGEMVPLERDLSLLSRTTYSLSELLERPLPEGVDPTNIEKYLSSEDFEQLLSMSKEEFDRLPSWKKTVLKKEKGLF</sequence>
<feature type="compositionally biased region" description="Basic and acidic residues" evidence="2">
    <location>
        <begin position="194"/>
        <end position="226"/>
    </location>
</feature>
<accession>A0A9N9TLP5</accession>
<dbReference type="PANTHER" id="PTHR11977:SF45">
    <property type="entry name" value="SUPERVILLIN"/>
    <property type="match status" value="1"/>
</dbReference>
<dbReference type="GO" id="GO:0005737">
    <property type="term" value="C:cytoplasm"/>
    <property type="evidence" value="ECO:0007669"/>
    <property type="project" value="TreeGrafter"/>
</dbReference>
<dbReference type="InterPro" id="IPR003128">
    <property type="entry name" value="Villin_headpiece"/>
</dbReference>
<feature type="region of interest" description="Disordered" evidence="2">
    <location>
        <begin position="683"/>
        <end position="718"/>
    </location>
</feature>
<feature type="region of interest" description="Disordered" evidence="2">
    <location>
        <begin position="1"/>
        <end position="228"/>
    </location>
</feature>
<feature type="region of interest" description="Disordered" evidence="2">
    <location>
        <begin position="260"/>
        <end position="384"/>
    </location>
</feature>
<organism evidence="4 5">
    <name type="scientific">Phyllotreta striolata</name>
    <name type="common">Striped flea beetle</name>
    <name type="synonym">Crioceris striolata</name>
    <dbReference type="NCBI Taxonomy" id="444603"/>
    <lineage>
        <taxon>Eukaryota</taxon>
        <taxon>Metazoa</taxon>
        <taxon>Ecdysozoa</taxon>
        <taxon>Arthropoda</taxon>
        <taxon>Hexapoda</taxon>
        <taxon>Insecta</taxon>
        <taxon>Pterygota</taxon>
        <taxon>Neoptera</taxon>
        <taxon>Endopterygota</taxon>
        <taxon>Coleoptera</taxon>
        <taxon>Polyphaga</taxon>
        <taxon>Cucujiformia</taxon>
        <taxon>Chrysomeloidea</taxon>
        <taxon>Chrysomelidae</taxon>
        <taxon>Galerucinae</taxon>
        <taxon>Alticini</taxon>
        <taxon>Phyllotreta</taxon>
    </lineage>
</organism>
<feature type="compositionally biased region" description="Basic and acidic residues" evidence="2">
    <location>
        <begin position="740"/>
        <end position="759"/>
    </location>
</feature>
<feature type="compositionally biased region" description="Polar residues" evidence="2">
    <location>
        <begin position="273"/>
        <end position="282"/>
    </location>
</feature>
<dbReference type="InterPro" id="IPR007123">
    <property type="entry name" value="Gelsolin-like_dom"/>
</dbReference>
<feature type="compositionally biased region" description="Polar residues" evidence="2">
    <location>
        <begin position="699"/>
        <end position="718"/>
    </location>
</feature>
<reference evidence="4" key="1">
    <citation type="submission" date="2022-01" db="EMBL/GenBank/DDBJ databases">
        <authorList>
            <person name="King R."/>
        </authorList>
    </citation>
    <scope>NUCLEOTIDE SEQUENCE</scope>
</reference>
<feature type="compositionally biased region" description="Basic and acidic residues" evidence="2">
    <location>
        <begin position="261"/>
        <end position="271"/>
    </location>
</feature>
<comment type="similarity">
    <text evidence="1">Belongs to the villin/gelsolin family.</text>
</comment>
<evidence type="ECO:0000259" key="3">
    <source>
        <dbReference type="PROSITE" id="PS51089"/>
    </source>
</evidence>
<feature type="compositionally biased region" description="Basic and acidic residues" evidence="2">
    <location>
        <begin position="333"/>
        <end position="345"/>
    </location>
</feature>
<dbReference type="PROSITE" id="PS51089">
    <property type="entry name" value="HP"/>
    <property type="match status" value="1"/>
</dbReference>
<feature type="domain" description="HP" evidence="3">
    <location>
        <begin position="1840"/>
        <end position="1903"/>
    </location>
</feature>
<dbReference type="Pfam" id="PF00626">
    <property type="entry name" value="Gelsolin"/>
    <property type="match status" value="1"/>
</dbReference>
<feature type="region of interest" description="Disordered" evidence="2">
    <location>
        <begin position="566"/>
        <end position="589"/>
    </location>
</feature>
<dbReference type="OrthoDB" id="28894at2759"/>
<dbReference type="Pfam" id="PF02209">
    <property type="entry name" value="VHP"/>
    <property type="match status" value="1"/>
</dbReference>
<dbReference type="GO" id="GO:0051016">
    <property type="term" value="P:barbed-end actin filament capping"/>
    <property type="evidence" value="ECO:0007669"/>
    <property type="project" value="TreeGrafter"/>
</dbReference>
<feature type="compositionally biased region" description="Polar residues" evidence="2">
    <location>
        <begin position="98"/>
        <end position="113"/>
    </location>
</feature>
<feature type="compositionally biased region" description="Low complexity" evidence="2">
    <location>
        <begin position="160"/>
        <end position="177"/>
    </location>
</feature>